<evidence type="ECO:0000256" key="1">
    <source>
        <dbReference type="SAM" id="Phobius"/>
    </source>
</evidence>
<keyword evidence="1" id="KW-1133">Transmembrane helix</keyword>
<feature type="transmembrane region" description="Helical" evidence="1">
    <location>
        <begin position="39"/>
        <end position="58"/>
    </location>
</feature>
<comment type="caution">
    <text evidence="2">The sequence shown here is derived from an EMBL/GenBank/DDBJ whole genome shotgun (WGS) entry which is preliminary data.</text>
</comment>
<dbReference type="RefSeq" id="WP_247229603.1">
    <property type="nucleotide sequence ID" value="NZ_JALKHS010000003.1"/>
</dbReference>
<keyword evidence="1" id="KW-0472">Membrane</keyword>
<proteinExistence type="predicted"/>
<feature type="transmembrane region" description="Helical" evidence="1">
    <location>
        <begin position="64"/>
        <end position="85"/>
    </location>
</feature>
<keyword evidence="3" id="KW-1185">Reference proteome</keyword>
<keyword evidence="1" id="KW-0812">Transmembrane</keyword>
<dbReference type="EMBL" id="JALKHS010000003">
    <property type="protein sequence ID" value="MCK0530136.1"/>
    <property type="molecule type" value="Genomic_DNA"/>
</dbReference>
<organism evidence="2 3">
    <name type="scientific">Sphingobium agri</name>
    <dbReference type="NCBI Taxonomy" id="2933566"/>
    <lineage>
        <taxon>Bacteria</taxon>
        <taxon>Pseudomonadati</taxon>
        <taxon>Pseudomonadota</taxon>
        <taxon>Alphaproteobacteria</taxon>
        <taxon>Sphingomonadales</taxon>
        <taxon>Sphingomonadaceae</taxon>
        <taxon>Sphingobium</taxon>
    </lineage>
</organism>
<protein>
    <submittedName>
        <fullName evidence="2">Uncharacterized protein</fullName>
    </submittedName>
</protein>
<evidence type="ECO:0000313" key="2">
    <source>
        <dbReference type="EMBL" id="MCK0530136.1"/>
    </source>
</evidence>
<feature type="transmembrane region" description="Helical" evidence="1">
    <location>
        <begin position="97"/>
        <end position="117"/>
    </location>
</feature>
<feature type="transmembrane region" description="Helical" evidence="1">
    <location>
        <begin position="6"/>
        <end position="27"/>
    </location>
</feature>
<evidence type="ECO:0000313" key="3">
    <source>
        <dbReference type="Proteomes" id="UP001203512"/>
    </source>
</evidence>
<sequence length="125" mass="12964">MRIPPLEVLIGTACIAGAAGYTILCYLFKMSDICCRDDVGIIVSASLLLVLLPLLMLGSSLARIGVTIVAGSGLALALHHGGITLHDGALHSAMAKAVAVLLMGTAALWHSPANIWFRRGQGLTC</sequence>
<name>A0ABT0DSN6_9SPHN</name>
<accession>A0ABT0DSN6</accession>
<reference evidence="2 3" key="1">
    <citation type="submission" date="2022-04" db="EMBL/GenBank/DDBJ databases">
        <authorList>
            <person name="Huq M.A."/>
        </authorList>
    </citation>
    <scope>NUCLEOTIDE SEQUENCE [LARGE SCALE GENOMIC DNA]</scope>
    <source>
        <strain evidence="2 3">MAH-33</strain>
    </source>
</reference>
<gene>
    <name evidence="2" type="ORF">MU848_00895</name>
</gene>
<dbReference type="Proteomes" id="UP001203512">
    <property type="component" value="Unassembled WGS sequence"/>
</dbReference>